<evidence type="ECO:0000256" key="1">
    <source>
        <dbReference type="ARBA" id="ARBA00022737"/>
    </source>
</evidence>
<keyword evidence="1" id="KW-0677">Repeat</keyword>
<reference evidence="8" key="1">
    <citation type="submission" date="2016-10" db="EMBL/GenBank/DDBJ databases">
        <authorList>
            <person name="Varghese N."/>
            <person name="Submissions S."/>
        </authorList>
    </citation>
    <scope>NUCLEOTIDE SEQUENCE [LARGE SCALE GENOMIC DNA]</scope>
    <source>
        <strain evidence="8">DSM 19181</strain>
    </source>
</reference>
<dbReference type="RefSeq" id="WP_091266221.1">
    <property type="nucleotide sequence ID" value="NZ_FNFK01000014.1"/>
</dbReference>
<dbReference type="PANTHER" id="PTHR42855:SF2">
    <property type="entry name" value="DRUG RESISTANCE ABC TRANSPORTER,ATP-BINDING PROTEIN"/>
    <property type="match status" value="1"/>
</dbReference>
<keyword evidence="4" id="KW-0175">Coiled coil</keyword>
<dbReference type="GO" id="GO:0005524">
    <property type="term" value="F:ATP binding"/>
    <property type="evidence" value="ECO:0007669"/>
    <property type="project" value="UniProtKB-KW"/>
</dbReference>
<evidence type="ECO:0000256" key="5">
    <source>
        <dbReference type="SAM" id="MobiDB-lite"/>
    </source>
</evidence>
<dbReference type="InterPro" id="IPR032524">
    <property type="entry name" value="ABC_tran_C"/>
</dbReference>
<dbReference type="OrthoDB" id="9760950at2"/>
<organism evidence="7 8">
    <name type="scientific">Alkalibacterium thalassium</name>
    <dbReference type="NCBI Taxonomy" id="426701"/>
    <lineage>
        <taxon>Bacteria</taxon>
        <taxon>Bacillati</taxon>
        <taxon>Bacillota</taxon>
        <taxon>Bacilli</taxon>
        <taxon>Lactobacillales</taxon>
        <taxon>Carnobacteriaceae</taxon>
        <taxon>Alkalibacterium</taxon>
    </lineage>
</organism>
<dbReference type="STRING" id="426701.SAMN04488098_101437"/>
<dbReference type="Gene3D" id="1.10.287.380">
    <property type="entry name" value="Valyl-tRNA synthetase, C-terminal domain"/>
    <property type="match status" value="1"/>
</dbReference>
<feature type="compositionally biased region" description="Basic and acidic residues" evidence="5">
    <location>
        <begin position="620"/>
        <end position="633"/>
    </location>
</feature>
<feature type="compositionally biased region" description="Basic and acidic residues" evidence="5">
    <location>
        <begin position="298"/>
        <end position="314"/>
    </location>
</feature>
<protein>
    <submittedName>
        <fullName evidence="7">ATP-binding cassette, subfamily F, member 3</fullName>
    </submittedName>
</protein>
<name>A0A1G8ZG99_9LACT</name>
<dbReference type="InterPro" id="IPR032781">
    <property type="entry name" value="ABC_tran_Xtn"/>
</dbReference>
<evidence type="ECO:0000313" key="7">
    <source>
        <dbReference type="EMBL" id="SDK14058.1"/>
    </source>
</evidence>
<dbReference type="InterPro" id="IPR003593">
    <property type="entry name" value="AAA+_ATPase"/>
</dbReference>
<dbReference type="GO" id="GO:0016887">
    <property type="term" value="F:ATP hydrolysis activity"/>
    <property type="evidence" value="ECO:0007669"/>
    <property type="project" value="InterPro"/>
</dbReference>
<dbReference type="InterPro" id="IPR051309">
    <property type="entry name" value="ABCF_ATPase"/>
</dbReference>
<dbReference type="Pfam" id="PF12848">
    <property type="entry name" value="ABC_tran_Xtn"/>
    <property type="match status" value="1"/>
</dbReference>
<feature type="compositionally biased region" description="Polar residues" evidence="5">
    <location>
        <begin position="610"/>
        <end position="619"/>
    </location>
</feature>
<dbReference type="AlphaFoldDB" id="A0A1G8ZG99"/>
<feature type="region of interest" description="Disordered" evidence="5">
    <location>
        <begin position="546"/>
        <end position="568"/>
    </location>
</feature>
<sequence>MILLHTQKIARHFGAETLFDNVSMEIKENARIGLVGRNGAGKTTLLNILSGREEPDEGFVHRKKDCIIGYLDQHTGLESDLTIWEEMEKLTEPIKQIEREMHAIEQQLSDESLDKQSDTYTDLLSRYDFLQQSFREHNGYGIESEIRSVLHGFRYYPEDYDTPISNLSGGQKTRLALAKLLLEKKDLLILDEPTNHLDIDTLSWLESYLQNYSKALLIVSHDRYFLDKVVKNIYEVSRGSVENYPGNYSNYLKQKAEKIKREWKVFEKQQKKMAKLEDFVNRNLVRASTTKRAQARRKQLEKMDPLDKPQGDEKSAHFQFIPERTSGQVVLQTADLAIGYDSIPLSEHINLDIRKEDSIAVVGPNGVGKTTLLKTLYKLIPSISGEIKYGTKVDMGYYDQEQTTLNDKKSVLDEVWDDHPLLSEQSVRTLLGSFLFSGEDVDKSIFSLSGGEKARVALAKLALEKNNTLLLDEPTNHLDIDSKEVLENALIDFEGTLLFVSHDRYFINRLATKVIELSEDGATLYLGDYDYYLQKKAELEAIESIDSSSDLTDTTGSHSLDSTSDQTAKLSFEAQKERQKKERKLTREIERIEKELEDLEAALLNIQHELSQPETFSDSSKTERLSKENDDLSSKQENLLIEWETLHDTLENL</sequence>
<proteinExistence type="predicted"/>
<dbReference type="Gene3D" id="3.40.50.300">
    <property type="entry name" value="P-loop containing nucleotide triphosphate hydrolases"/>
    <property type="match status" value="2"/>
</dbReference>
<evidence type="ECO:0000256" key="4">
    <source>
        <dbReference type="SAM" id="Coils"/>
    </source>
</evidence>
<keyword evidence="8" id="KW-1185">Reference proteome</keyword>
<dbReference type="FunFam" id="3.40.50.300:FF:000309">
    <property type="entry name" value="ABC transporter ATP-binding protein"/>
    <property type="match status" value="1"/>
</dbReference>
<dbReference type="Proteomes" id="UP000199433">
    <property type="component" value="Unassembled WGS sequence"/>
</dbReference>
<dbReference type="EMBL" id="FNFK01000014">
    <property type="protein sequence ID" value="SDK14058.1"/>
    <property type="molecule type" value="Genomic_DNA"/>
</dbReference>
<evidence type="ECO:0000256" key="2">
    <source>
        <dbReference type="ARBA" id="ARBA00022741"/>
    </source>
</evidence>
<dbReference type="InterPro" id="IPR037118">
    <property type="entry name" value="Val-tRNA_synth_C_sf"/>
</dbReference>
<feature type="domain" description="ABC transporter" evidence="6">
    <location>
        <begin position="331"/>
        <end position="545"/>
    </location>
</feature>
<gene>
    <name evidence="7" type="ORF">SAMN04488098_101437</name>
</gene>
<dbReference type="SUPFAM" id="SSF52540">
    <property type="entry name" value="P-loop containing nucleoside triphosphate hydrolases"/>
    <property type="match status" value="2"/>
</dbReference>
<feature type="region of interest" description="Disordered" evidence="5">
    <location>
        <begin position="610"/>
        <end position="633"/>
    </location>
</feature>
<dbReference type="PROSITE" id="PS00211">
    <property type="entry name" value="ABC_TRANSPORTER_1"/>
    <property type="match status" value="2"/>
</dbReference>
<dbReference type="FunFam" id="3.40.50.300:FF:000011">
    <property type="entry name" value="Putative ABC transporter ATP-binding component"/>
    <property type="match status" value="1"/>
</dbReference>
<keyword evidence="2" id="KW-0547">Nucleotide-binding</keyword>
<evidence type="ECO:0000259" key="6">
    <source>
        <dbReference type="PROSITE" id="PS50893"/>
    </source>
</evidence>
<dbReference type="PROSITE" id="PS50893">
    <property type="entry name" value="ABC_TRANSPORTER_2"/>
    <property type="match status" value="2"/>
</dbReference>
<dbReference type="InterPro" id="IPR017871">
    <property type="entry name" value="ABC_transporter-like_CS"/>
</dbReference>
<dbReference type="InterPro" id="IPR003439">
    <property type="entry name" value="ABC_transporter-like_ATP-bd"/>
</dbReference>
<dbReference type="GO" id="GO:0003677">
    <property type="term" value="F:DNA binding"/>
    <property type="evidence" value="ECO:0007669"/>
    <property type="project" value="InterPro"/>
</dbReference>
<dbReference type="InterPro" id="IPR027417">
    <property type="entry name" value="P-loop_NTPase"/>
</dbReference>
<dbReference type="CDD" id="cd03221">
    <property type="entry name" value="ABCF_EF-3"/>
    <property type="match status" value="2"/>
</dbReference>
<evidence type="ECO:0000256" key="3">
    <source>
        <dbReference type="ARBA" id="ARBA00022840"/>
    </source>
</evidence>
<accession>A0A1G8ZG99</accession>
<feature type="domain" description="ABC transporter" evidence="6">
    <location>
        <begin position="4"/>
        <end position="263"/>
    </location>
</feature>
<dbReference type="Pfam" id="PF16326">
    <property type="entry name" value="ABC_tran_CTD"/>
    <property type="match status" value="1"/>
</dbReference>
<keyword evidence="3 7" id="KW-0067">ATP-binding</keyword>
<feature type="coiled-coil region" evidence="4">
    <location>
        <begin position="87"/>
        <end position="114"/>
    </location>
</feature>
<feature type="compositionally biased region" description="Low complexity" evidence="5">
    <location>
        <begin position="546"/>
        <end position="565"/>
    </location>
</feature>
<feature type="region of interest" description="Disordered" evidence="5">
    <location>
        <begin position="291"/>
        <end position="314"/>
    </location>
</feature>
<dbReference type="Pfam" id="PF00005">
    <property type="entry name" value="ABC_tran"/>
    <property type="match status" value="2"/>
</dbReference>
<dbReference type="SMART" id="SM00382">
    <property type="entry name" value="AAA"/>
    <property type="match status" value="2"/>
</dbReference>
<dbReference type="PANTHER" id="PTHR42855">
    <property type="entry name" value="ABC TRANSPORTER ATP-BINDING SUBUNIT"/>
    <property type="match status" value="1"/>
</dbReference>
<evidence type="ECO:0000313" key="8">
    <source>
        <dbReference type="Proteomes" id="UP000199433"/>
    </source>
</evidence>